<dbReference type="Proteomes" id="UP001148737">
    <property type="component" value="Unassembled WGS sequence"/>
</dbReference>
<sequence>MTVGNPKEVIQKSWANITALQASILTTGLTLAVGTYGINNPESWYSDLDIIQAYSMPVLQLRSAVESMNTIKDIGEHAFEDKRRTLILELLFIIFMVVPFVGEGLGAIAGGAAVISRIFTLVAEGGNFAKTVGEIVANPKSAPFAILGLLVGSAGLTGGEAKLSKLEGIEAASSARGLIKDSEIGKFPQNFKDRDALIQKSPRDVNRQGPF</sequence>
<name>A0ACC1QRR3_9HYPO</name>
<accession>A0ACC1QRR3</accession>
<organism evidence="1 2">
    <name type="scientific">Lecanicillium saksenae</name>
    <dbReference type="NCBI Taxonomy" id="468837"/>
    <lineage>
        <taxon>Eukaryota</taxon>
        <taxon>Fungi</taxon>
        <taxon>Dikarya</taxon>
        <taxon>Ascomycota</taxon>
        <taxon>Pezizomycotina</taxon>
        <taxon>Sordariomycetes</taxon>
        <taxon>Hypocreomycetidae</taxon>
        <taxon>Hypocreales</taxon>
        <taxon>Cordycipitaceae</taxon>
        <taxon>Lecanicillium</taxon>
    </lineage>
</organism>
<evidence type="ECO:0000313" key="2">
    <source>
        <dbReference type="Proteomes" id="UP001148737"/>
    </source>
</evidence>
<gene>
    <name evidence="1" type="ORF">NLG97_g6283</name>
</gene>
<dbReference type="EMBL" id="JANAKD010000811">
    <property type="protein sequence ID" value="KAJ3488009.1"/>
    <property type="molecule type" value="Genomic_DNA"/>
</dbReference>
<reference evidence="1" key="1">
    <citation type="submission" date="2022-07" db="EMBL/GenBank/DDBJ databases">
        <title>Genome Sequence of Lecanicillium saksenae.</title>
        <authorList>
            <person name="Buettner E."/>
        </authorList>
    </citation>
    <scope>NUCLEOTIDE SEQUENCE</scope>
    <source>
        <strain evidence="1">VT-O1</strain>
    </source>
</reference>
<evidence type="ECO:0000313" key="1">
    <source>
        <dbReference type="EMBL" id="KAJ3488009.1"/>
    </source>
</evidence>
<protein>
    <submittedName>
        <fullName evidence="1">Uncharacterized protein</fullName>
    </submittedName>
</protein>
<comment type="caution">
    <text evidence="1">The sequence shown here is derived from an EMBL/GenBank/DDBJ whole genome shotgun (WGS) entry which is preliminary data.</text>
</comment>
<proteinExistence type="predicted"/>
<keyword evidence="2" id="KW-1185">Reference proteome</keyword>